<organism evidence="1 2">
    <name type="scientific">Nannocystis exedens</name>
    <dbReference type="NCBI Taxonomy" id="54"/>
    <lineage>
        <taxon>Bacteria</taxon>
        <taxon>Pseudomonadati</taxon>
        <taxon>Myxococcota</taxon>
        <taxon>Polyangia</taxon>
        <taxon>Nannocystales</taxon>
        <taxon>Nannocystaceae</taxon>
        <taxon>Nannocystis</taxon>
    </lineage>
</organism>
<evidence type="ECO:0000313" key="2">
    <source>
        <dbReference type="Proteomes" id="UP000199400"/>
    </source>
</evidence>
<name>A0A1I1SU41_9BACT</name>
<keyword evidence="2" id="KW-1185">Reference proteome</keyword>
<proteinExistence type="predicted"/>
<evidence type="ECO:0008006" key="3">
    <source>
        <dbReference type="Google" id="ProtNLM"/>
    </source>
</evidence>
<dbReference type="AlphaFoldDB" id="A0A1I1SU41"/>
<dbReference type="EMBL" id="FOMX01000002">
    <property type="protein sequence ID" value="SFD50009.1"/>
    <property type="molecule type" value="Genomic_DNA"/>
</dbReference>
<dbReference type="Gene3D" id="3.40.50.150">
    <property type="entry name" value="Vaccinia Virus protein VP39"/>
    <property type="match status" value="1"/>
</dbReference>
<sequence>MQATAVVGCLARQLGASRRHPERLGEAENSLLGNACASEVRNAEVVRGRALAPAGTLRFVQGPAIAGVVLVGVLALEGLGAWLRFSERSSLFAAAVARAKALGRPLVVIGDPDAGMHTRLARAYGCGDVCVDLNGCPLCPVAIAADITKPLPFADNSVVVFVSCVFEYVDNVEAAYAELLRVAGSPDNLFVVAVQPWTITAHLYPGASWAGHAVNGRVAFAPVPTWRKVVYGAGLVGLLGYATSPWWWPTSEPALAPAPTPSLEVPDAQLVSG</sequence>
<dbReference type="SUPFAM" id="SSF53335">
    <property type="entry name" value="S-adenosyl-L-methionine-dependent methyltransferases"/>
    <property type="match status" value="1"/>
</dbReference>
<evidence type="ECO:0000313" key="1">
    <source>
        <dbReference type="EMBL" id="SFD50009.1"/>
    </source>
</evidence>
<dbReference type="Proteomes" id="UP000199400">
    <property type="component" value="Unassembled WGS sequence"/>
</dbReference>
<dbReference type="STRING" id="54.SAMN02745121_00275"/>
<reference evidence="2" key="1">
    <citation type="submission" date="2016-10" db="EMBL/GenBank/DDBJ databases">
        <authorList>
            <person name="Varghese N."/>
            <person name="Submissions S."/>
        </authorList>
    </citation>
    <scope>NUCLEOTIDE SEQUENCE [LARGE SCALE GENOMIC DNA]</scope>
    <source>
        <strain evidence="2">ATCC 25963</strain>
    </source>
</reference>
<dbReference type="RefSeq" id="WP_143140136.1">
    <property type="nucleotide sequence ID" value="NZ_FOMX01000002.1"/>
</dbReference>
<gene>
    <name evidence="1" type="ORF">SAMN02745121_00275</name>
</gene>
<accession>A0A1I1SU41</accession>
<protein>
    <recommendedName>
        <fullName evidence="3">Methyltransferase domain-containing protein</fullName>
    </recommendedName>
</protein>
<dbReference type="InterPro" id="IPR029063">
    <property type="entry name" value="SAM-dependent_MTases_sf"/>
</dbReference>